<evidence type="ECO:0000313" key="2">
    <source>
        <dbReference type="Proteomes" id="UP001054945"/>
    </source>
</evidence>
<protein>
    <submittedName>
        <fullName evidence="1">Uncharacterized protein</fullName>
    </submittedName>
</protein>
<sequence length="158" mass="17615">MFTLACLSCSDCPHAKLAASSSPQTAFTTAFRYLLDGLLFPFFGTSWIISAFTLDWGCLSLHSSHSGASVCGDTGMGDAGFLKGMVMMMMVMSEGQCNRQNYVAVYEDMNGRCWFFERDGDDDDGRKDSVSVKIMLLFREDMLLFKRKKGVMLHALCY</sequence>
<name>A0AAV4QGN1_CAEEX</name>
<reference evidence="1 2" key="1">
    <citation type="submission" date="2021-06" db="EMBL/GenBank/DDBJ databases">
        <title>Caerostris extrusa draft genome.</title>
        <authorList>
            <person name="Kono N."/>
            <person name="Arakawa K."/>
        </authorList>
    </citation>
    <scope>NUCLEOTIDE SEQUENCE [LARGE SCALE GENOMIC DNA]</scope>
</reference>
<comment type="caution">
    <text evidence="1">The sequence shown here is derived from an EMBL/GenBank/DDBJ whole genome shotgun (WGS) entry which is preliminary data.</text>
</comment>
<organism evidence="1 2">
    <name type="scientific">Caerostris extrusa</name>
    <name type="common">Bark spider</name>
    <name type="synonym">Caerostris bankana</name>
    <dbReference type="NCBI Taxonomy" id="172846"/>
    <lineage>
        <taxon>Eukaryota</taxon>
        <taxon>Metazoa</taxon>
        <taxon>Ecdysozoa</taxon>
        <taxon>Arthropoda</taxon>
        <taxon>Chelicerata</taxon>
        <taxon>Arachnida</taxon>
        <taxon>Araneae</taxon>
        <taxon>Araneomorphae</taxon>
        <taxon>Entelegynae</taxon>
        <taxon>Araneoidea</taxon>
        <taxon>Araneidae</taxon>
        <taxon>Caerostris</taxon>
    </lineage>
</organism>
<evidence type="ECO:0000313" key="1">
    <source>
        <dbReference type="EMBL" id="GIY07407.1"/>
    </source>
</evidence>
<dbReference type="EMBL" id="BPLR01006102">
    <property type="protein sequence ID" value="GIY07407.1"/>
    <property type="molecule type" value="Genomic_DNA"/>
</dbReference>
<dbReference type="Proteomes" id="UP001054945">
    <property type="component" value="Unassembled WGS sequence"/>
</dbReference>
<dbReference type="AlphaFoldDB" id="A0AAV4QGN1"/>
<gene>
    <name evidence="1" type="ORF">CEXT_221251</name>
</gene>
<keyword evidence="2" id="KW-1185">Reference proteome</keyword>
<accession>A0AAV4QGN1</accession>
<proteinExistence type="predicted"/>